<accession>A0A2P2LWX2</accession>
<evidence type="ECO:0000256" key="1">
    <source>
        <dbReference type="SAM" id="Phobius"/>
    </source>
</evidence>
<keyword evidence="1" id="KW-1133">Transmembrane helix</keyword>
<protein>
    <submittedName>
        <fullName evidence="2">High mobility group nucleosome-binding domain-containing protein 5-like</fullName>
    </submittedName>
</protein>
<evidence type="ECO:0000313" key="2">
    <source>
        <dbReference type="EMBL" id="MBX22472.1"/>
    </source>
</evidence>
<proteinExistence type="predicted"/>
<dbReference type="EMBL" id="GGEC01041988">
    <property type="protein sequence ID" value="MBX22472.1"/>
    <property type="molecule type" value="Transcribed_RNA"/>
</dbReference>
<keyword evidence="1" id="KW-0472">Membrane</keyword>
<dbReference type="AlphaFoldDB" id="A0A2P2LWX2"/>
<sequence>MFIFMFFLGSIIHFIKAFFLTLTLLNGFVFHLMPHSSSGPDGGRRCSSGKVIIFILIIHVSPRFHRERRRSPENLLLLLLGSGGGGRGFVGPAIFLLLLPQTVQRRKHIGVV</sequence>
<feature type="transmembrane region" description="Helical" evidence="1">
    <location>
        <begin position="76"/>
        <end position="99"/>
    </location>
</feature>
<name>A0A2P2LWX2_RHIMU</name>
<organism evidence="2">
    <name type="scientific">Rhizophora mucronata</name>
    <name type="common">Asiatic mangrove</name>
    <dbReference type="NCBI Taxonomy" id="61149"/>
    <lineage>
        <taxon>Eukaryota</taxon>
        <taxon>Viridiplantae</taxon>
        <taxon>Streptophyta</taxon>
        <taxon>Embryophyta</taxon>
        <taxon>Tracheophyta</taxon>
        <taxon>Spermatophyta</taxon>
        <taxon>Magnoliopsida</taxon>
        <taxon>eudicotyledons</taxon>
        <taxon>Gunneridae</taxon>
        <taxon>Pentapetalae</taxon>
        <taxon>rosids</taxon>
        <taxon>fabids</taxon>
        <taxon>Malpighiales</taxon>
        <taxon>Rhizophoraceae</taxon>
        <taxon>Rhizophora</taxon>
    </lineage>
</organism>
<keyword evidence="1" id="KW-0812">Transmembrane</keyword>
<feature type="transmembrane region" description="Helical" evidence="1">
    <location>
        <begin position="6"/>
        <end position="33"/>
    </location>
</feature>
<reference evidence="2" key="1">
    <citation type="submission" date="2018-02" db="EMBL/GenBank/DDBJ databases">
        <title>Rhizophora mucronata_Transcriptome.</title>
        <authorList>
            <person name="Meera S.P."/>
            <person name="Sreeshan A."/>
            <person name="Augustine A."/>
        </authorList>
    </citation>
    <scope>NUCLEOTIDE SEQUENCE</scope>
    <source>
        <tissue evidence="2">Leaf</tissue>
    </source>
</reference>